<gene>
    <name evidence="1" type="ORF">BcepSauron_149</name>
</gene>
<evidence type="ECO:0000313" key="2">
    <source>
        <dbReference type="Proteomes" id="UP000301424"/>
    </source>
</evidence>
<sequence length="83" mass="9458">MSSIDLNKELSKADLLFIAGVAYDKARWAERAAFTSRSASEIDRLDEYQSRCRSVAARVSRIVRLMDAEHLKEFRVVADEHKG</sequence>
<organism evidence="1 2">
    <name type="scientific">Burkholderia phage BcepSauron</name>
    <dbReference type="NCBI Taxonomy" id="2530033"/>
    <lineage>
        <taxon>Viruses</taxon>
        <taxon>Duplodnaviria</taxon>
        <taxon>Heunggongvirae</taxon>
        <taxon>Uroviricota</taxon>
        <taxon>Caudoviricetes</taxon>
        <taxon>Sarumanvirus</taxon>
        <taxon>Sarumanvirus bcepsauron</taxon>
    </lineage>
</organism>
<evidence type="ECO:0000313" key="1">
    <source>
        <dbReference type="EMBL" id="QBQ74529.1"/>
    </source>
</evidence>
<name>A0A482MLK1_9CAUD</name>
<proteinExistence type="predicted"/>
<protein>
    <submittedName>
        <fullName evidence="1">Uncharacterized protein</fullName>
    </submittedName>
</protein>
<accession>A0A482MLK1</accession>
<keyword evidence="2" id="KW-1185">Reference proteome</keyword>
<dbReference type="Proteomes" id="UP000301424">
    <property type="component" value="Segment"/>
</dbReference>
<reference evidence="1 2" key="1">
    <citation type="submission" date="2019-02" db="EMBL/GenBank/DDBJ databases">
        <title>Complete genome sequence of Burkholderia cenocepacia phage BcepSauron.</title>
        <authorList>
            <person name="Park K."/>
            <person name="Gonzalez C."/>
            <person name="Liu M."/>
            <person name="Gill J."/>
        </authorList>
    </citation>
    <scope>NUCLEOTIDE SEQUENCE [LARGE SCALE GENOMIC DNA]</scope>
</reference>
<dbReference type="EMBL" id="MK552141">
    <property type="protein sequence ID" value="QBQ74529.1"/>
    <property type="molecule type" value="Genomic_DNA"/>
</dbReference>